<organism evidence="3 4">
    <name type="scientific">Aeromonas popoffii</name>
    <dbReference type="NCBI Taxonomy" id="70856"/>
    <lineage>
        <taxon>Bacteria</taxon>
        <taxon>Pseudomonadati</taxon>
        <taxon>Pseudomonadota</taxon>
        <taxon>Gammaproteobacteria</taxon>
        <taxon>Aeromonadales</taxon>
        <taxon>Aeromonadaceae</taxon>
        <taxon>Aeromonas</taxon>
    </lineage>
</organism>
<reference evidence="3 4" key="1">
    <citation type="submission" date="2021-04" db="EMBL/GenBank/DDBJ databases">
        <title>Draft Genome of Aeromonas popoffii ID682, isolated from a natural water source in Idaho.</title>
        <authorList>
            <person name="Testerman T."/>
            <person name="Graf J."/>
        </authorList>
    </citation>
    <scope>NUCLEOTIDE SEQUENCE [LARGE SCALE GENOMIC DNA]</scope>
    <source>
        <strain evidence="3 4">ID682</strain>
    </source>
</reference>
<evidence type="ECO:0000313" key="3">
    <source>
        <dbReference type="EMBL" id="MBR7627713.1"/>
    </source>
</evidence>
<dbReference type="Proteomes" id="UP000675653">
    <property type="component" value="Unassembled WGS sequence"/>
</dbReference>
<dbReference type="Pfam" id="PF07007">
    <property type="entry name" value="LprI"/>
    <property type="match status" value="1"/>
</dbReference>
<name>A0ABS5GKP4_9GAMM</name>
<feature type="signal peptide" evidence="1">
    <location>
        <begin position="1"/>
        <end position="20"/>
    </location>
</feature>
<keyword evidence="1" id="KW-0732">Signal</keyword>
<dbReference type="InterPro" id="IPR009739">
    <property type="entry name" value="LprI-like_N"/>
</dbReference>
<feature type="chain" id="PRO_5047369076" evidence="1">
    <location>
        <begin position="21"/>
        <end position="266"/>
    </location>
</feature>
<proteinExistence type="predicted"/>
<protein>
    <submittedName>
        <fullName evidence="3">DUF1311 domain-containing protein</fullName>
    </submittedName>
</protein>
<dbReference type="Gene3D" id="1.20.1270.180">
    <property type="match status" value="1"/>
</dbReference>
<dbReference type="EMBL" id="JAGRZL010000006">
    <property type="protein sequence ID" value="MBR7627713.1"/>
    <property type="molecule type" value="Genomic_DNA"/>
</dbReference>
<evidence type="ECO:0000313" key="4">
    <source>
        <dbReference type="Proteomes" id="UP000675653"/>
    </source>
</evidence>
<evidence type="ECO:0000259" key="2">
    <source>
        <dbReference type="Pfam" id="PF07007"/>
    </source>
</evidence>
<evidence type="ECO:0000256" key="1">
    <source>
        <dbReference type="SAM" id="SignalP"/>
    </source>
</evidence>
<accession>A0ABS5GKP4</accession>
<keyword evidence="4" id="KW-1185">Reference proteome</keyword>
<feature type="domain" description="Lysozyme inhibitor LprI-like N-terminal" evidence="2">
    <location>
        <begin position="184"/>
        <end position="262"/>
    </location>
</feature>
<sequence>MNYKFLVLVSILGLSNTVNAGFFDSKKDTLPFKCGREDAVNALTVSLHDNALSRISVSPEMLERFQNQVEKVPFSISEVSTTNDSSPELKCLATVSMALSVELMELAEKAPEVFSEFIRESRGLYKNGNLTWKGISYRIRLSDNGKDISVTLGDAYETTMSLAKASYLSITKDDIIQRNDPSKVAIAKKAYEAEDVHLNKIWKYIPASFRASMKNEQVSWIWDKENKCGSIERANNASISTSTRTGIYECQTEMTKARIKYLSGQQ</sequence>
<comment type="caution">
    <text evidence="3">The sequence shown here is derived from an EMBL/GenBank/DDBJ whole genome shotgun (WGS) entry which is preliminary data.</text>
</comment>
<dbReference type="RefSeq" id="WP_212512493.1">
    <property type="nucleotide sequence ID" value="NZ_CAWQDX010000085.1"/>
</dbReference>
<gene>
    <name evidence="3" type="ORF">KAT72_01355</name>
</gene>